<feature type="compositionally biased region" description="Gly residues" evidence="1">
    <location>
        <begin position="210"/>
        <end position="219"/>
    </location>
</feature>
<feature type="compositionally biased region" description="Acidic residues" evidence="1">
    <location>
        <begin position="257"/>
        <end position="268"/>
    </location>
</feature>
<evidence type="ECO:0000313" key="3">
    <source>
        <dbReference type="EMBL" id="GBG75171.1"/>
    </source>
</evidence>
<comment type="caution">
    <text evidence="3">The sequence shown here is derived from an EMBL/GenBank/DDBJ whole genome shotgun (WGS) entry which is preliminary data.</text>
</comment>
<dbReference type="Proteomes" id="UP000265515">
    <property type="component" value="Unassembled WGS sequence"/>
</dbReference>
<dbReference type="Gramene" id="GBG75171">
    <property type="protein sequence ID" value="GBG75171"/>
    <property type="gene ID" value="CBR_g19684"/>
</dbReference>
<dbReference type="OrthoDB" id="5554229at2759"/>
<protein>
    <recommendedName>
        <fullName evidence="2">Tf2-1-like SH3-like domain-containing protein</fullName>
    </recommendedName>
</protein>
<reference evidence="3 4" key="1">
    <citation type="journal article" date="2018" name="Cell">
        <title>The Chara Genome: Secondary Complexity and Implications for Plant Terrestrialization.</title>
        <authorList>
            <person name="Nishiyama T."/>
            <person name="Sakayama H."/>
            <person name="Vries J.D."/>
            <person name="Buschmann H."/>
            <person name="Saint-Marcoux D."/>
            <person name="Ullrich K.K."/>
            <person name="Haas F.B."/>
            <person name="Vanderstraeten L."/>
            <person name="Becker D."/>
            <person name="Lang D."/>
            <person name="Vosolsobe S."/>
            <person name="Rombauts S."/>
            <person name="Wilhelmsson P.K.I."/>
            <person name="Janitza P."/>
            <person name="Kern R."/>
            <person name="Heyl A."/>
            <person name="Rumpler F."/>
            <person name="Villalobos L.I.A.C."/>
            <person name="Clay J.M."/>
            <person name="Skokan R."/>
            <person name="Toyoda A."/>
            <person name="Suzuki Y."/>
            <person name="Kagoshima H."/>
            <person name="Schijlen E."/>
            <person name="Tajeshwar N."/>
            <person name="Catarino B."/>
            <person name="Hetherington A.J."/>
            <person name="Saltykova A."/>
            <person name="Bonnot C."/>
            <person name="Breuninger H."/>
            <person name="Symeonidi A."/>
            <person name="Radhakrishnan G.V."/>
            <person name="Van Nieuwerburgh F."/>
            <person name="Deforce D."/>
            <person name="Chang C."/>
            <person name="Karol K.G."/>
            <person name="Hedrich R."/>
            <person name="Ulvskov P."/>
            <person name="Glockner G."/>
            <person name="Delwiche C.F."/>
            <person name="Petrasek J."/>
            <person name="Van de Peer Y."/>
            <person name="Friml J."/>
            <person name="Beilby M."/>
            <person name="Dolan L."/>
            <person name="Kohara Y."/>
            <person name="Sugano S."/>
            <person name="Fujiyama A."/>
            <person name="Delaux P.-M."/>
            <person name="Quint M."/>
            <person name="TheiBen G."/>
            <person name="Hagemann M."/>
            <person name="Harholt J."/>
            <person name="Dunand C."/>
            <person name="Zachgo S."/>
            <person name="Langdale J."/>
            <person name="Maumus F."/>
            <person name="Straeten D.V.D."/>
            <person name="Gould S.B."/>
            <person name="Rensing S.A."/>
        </authorList>
    </citation>
    <scope>NUCLEOTIDE SEQUENCE [LARGE SCALE GENOMIC DNA]</scope>
    <source>
        <strain evidence="3 4">S276</strain>
    </source>
</reference>
<feature type="region of interest" description="Disordered" evidence="1">
    <location>
        <begin position="209"/>
        <end position="268"/>
    </location>
</feature>
<organism evidence="3 4">
    <name type="scientific">Chara braunii</name>
    <name type="common">Braun's stonewort</name>
    <dbReference type="NCBI Taxonomy" id="69332"/>
    <lineage>
        <taxon>Eukaryota</taxon>
        <taxon>Viridiplantae</taxon>
        <taxon>Streptophyta</taxon>
        <taxon>Charophyceae</taxon>
        <taxon>Charales</taxon>
        <taxon>Characeae</taxon>
        <taxon>Chara</taxon>
    </lineage>
</organism>
<dbReference type="EMBL" id="BFEA01000219">
    <property type="protein sequence ID" value="GBG75171.1"/>
    <property type="molecule type" value="Genomic_DNA"/>
</dbReference>
<accession>A0A388KYQ4</accession>
<feature type="compositionally biased region" description="Basic and acidic residues" evidence="1">
    <location>
        <begin position="226"/>
        <end position="245"/>
    </location>
</feature>
<dbReference type="STRING" id="69332.A0A388KYQ4"/>
<proteinExistence type="predicted"/>
<dbReference type="InterPro" id="IPR056924">
    <property type="entry name" value="SH3_Tf2-1"/>
</dbReference>
<evidence type="ECO:0000256" key="1">
    <source>
        <dbReference type="SAM" id="MobiDB-lite"/>
    </source>
</evidence>
<dbReference type="AlphaFoldDB" id="A0A388KYQ4"/>
<dbReference type="Pfam" id="PF24626">
    <property type="entry name" value="SH3_Tf2-1"/>
    <property type="match status" value="1"/>
</dbReference>
<feature type="domain" description="Tf2-1-like SH3-like" evidence="2">
    <location>
        <begin position="17"/>
        <end position="81"/>
    </location>
</feature>
<gene>
    <name evidence="3" type="ORF">CBR_g19684</name>
</gene>
<keyword evidence="4" id="KW-1185">Reference proteome</keyword>
<sequence>MIEQANKHKRPSQIVVGDLVWVKSKEFAPEENISQKLLPAYRGPWQVLDVIGDVDGPSYAIGIPLHLHTYPVFHASKLLPCVNNELFPSRRSAIPPSMDGRYDVDKIIVESTVQTGRRGRPQQQYKATTEEKLALLTETVLHTKQEVAPINRTLQKVESHQYEFEGVWSTFLQKSAKDADLHIQSYIQKLDNHITQTFTPAVIEKIIQGSGAGSGGGGDGDGDGGDGDRKGKGVLRDDKDTDVKKIKPAGEGNKEEDATEEEEVVDAVEEDPVPRGVVAKEATTWVEGAKVPRKVAGVHILPGEEEEARGMEIGTNHIHPVEVCPNGSLGSNWGSQKSYISKKGLQKLRLGLKVKQLYEPIVTGLSWEEWEAVIWLSFPVILVDEILKWMSRNMNYITGRSFIAKRWRRRRDVIPKLVREW</sequence>
<evidence type="ECO:0000259" key="2">
    <source>
        <dbReference type="Pfam" id="PF24626"/>
    </source>
</evidence>
<name>A0A388KYQ4_CHABU</name>
<evidence type="ECO:0000313" key="4">
    <source>
        <dbReference type="Proteomes" id="UP000265515"/>
    </source>
</evidence>